<dbReference type="EMBL" id="JAQQXT010000004">
    <property type="protein sequence ID" value="MDC8771733.1"/>
    <property type="molecule type" value="Genomic_DNA"/>
</dbReference>
<name>A0ABT5KCR6_9BURK</name>
<dbReference type="Proteomes" id="UP001221189">
    <property type="component" value="Unassembled WGS sequence"/>
</dbReference>
<feature type="chain" id="PRO_5046429844" evidence="1">
    <location>
        <begin position="23"/>
        <end position="249"/>
    </location>
</feature>
<comment type="caution">
    <text evidence="3">The sequence shown here is derived from an EMBL/GenBank/DDBJ whole genome shotgun (WGS) entry which is preliminary data.</text>
</comment>
<reference evidence="3 4" key="1">
    <citation type="submission" date="2022-10" db="EMBL/GenBank/DDBJ databases">
        <title>Paucibacter sp. hw1 Genome sequencing.</title>
        <authorList>
            <person name="Park S."/>
        </authorList>
    </citation>
    <scope>NUCLEOTIDE SEQUENCE [LARGE SCALE GENOMIC DNA]</scope>
    <source>
        <strain evidence="4">hw1</strain>
    </source>
</reference>
<evidence type="ECO:0000259" key="2">
    <source>
        <dbReference type="Pfam" id="PF07589"/>
    </source>
</evidence>
<proteinExistence type="predicted"/>
<protein>
    <submittedName>
        <fullName evidence="3">PEP-CTERM sorting domain-containing protein</fullName>
    </submittedName>
</protein>
<feature type="domain" description="Ice-binding protein C-terminal" evidence="2">
    <location>
        <begin position="216"/>
        <end position="239"/>
    </location>
</feature>
<evidence type="ECO:0000313" key="3">
    <source>
        <dbReference type="EMBL" id="MDC8771733.1"/>
    </source>
</evidence>
<organism evidence="3 4">
    <name type="scientific">Roseateles albus</name>
    <dbReference type="NCBI Taxonomy" id="2987525"/>
    <lineage>
        <taxon>Bacteria</taxon>
        <taxon>Pseudomonadati</taxon>
        <taxon>Pseudomonadota</taxon>
        <taxon>Betaproteobacteria</taxon>
        <taxon>Burkholderiales</taxon>
        <taxon>Sphaerotilaceae</taxon>
        <taxon>Roseateles</taxon>
    </lineage>
</organism>
<dbReference type="InterPro" id="IPR013424">
    <property type="entry name" value="Ice-binding_C"/>
</dbReference>
<sequence length="249" mass="26738">MRIRFTGLVVIALFSFAASSHAAGVPGQGTWETTLQARDLDGNTANGPEAFYDTDLNVTWLRAGSTDRMGLLEAKTWAEQPRFGLSYWRLPTFFRPNVWTGPGGVNVCISQLTLGGFCGYKLDSSVTSGSEMAHWFFRSLGNESLISAATGGQQSVYGLTNAGGFENLQSDAYWSYAASMPEVQLAFGTYTGFQYDPDKGTPLYALAVRPGDVASAVPEPQTCALMLAGLGFIAGVVRRSSKQQAAVNR</sequence>
<keyword evidence="1" id="KW-0732">Signal</keyword>
<dbReference type="Pfam" id="PF07589">
    <property type="entry name" value="PEP-CTERM"/>
    <property type="match status" value="1"/>
</dbReference>
<dbReference type="RefSeq" id="WP_273600018.1">
    <property type="nucleotide sequence ID" value="NZ_JAQQXT010000004.1"/>
</dbReference>
<feature type="signal peptide" evidence="1">
    <location>
        <begin position="1"/>
        <end position="22"/>
    </location>
</feature>
<keyword evidence="4" id="KW-1185">Reference proteome</keyword>
<gene>
    <name evidence="3" type="ORF">PRZ03_09150</name>
</gene>
<evidence type="ECO:0000256" key="1">
    <source>
        <dbReference type="SAM" id="SignalP"/>
    </source>
</evidence>
<evidence type="ECO:0000313" key="4">
    <source>
        <dbReference type="Proteomes" id="UP001221189"/>
    </source>
</evidence>
<accession>A0ABT5KCR6</accession>